<dbReference type="EMBL" id="CAJNOR010001309">
    <property type="protein sequence ID" value="CAF1118796.1"/>
    <property type="molecule type" value="Genomic_DNA"/>
</dbReference>
<protein>
    <submittedName>
        <fullName evidence="3">Uncharacterized protein</fullName>
    </submittedName>
</protein>
<organism evidence="3 5">
    <name type="scientific">Adineta ricciae</name>
    <name type="common">Rotifer</name>
    <dbReference type="NCBI Taxonomy" id="249248"/>
    <lineage>
        <taxon>Eukaryota</taxon>
        <taxon>Metazoa</taxon>
        <taxon>Spiralia</taxon>
        <taxon>Gnathifera</taxon>
        <taxon>Rotifera</taxon>
        <taxon>Eurotatoria</taxon>
        <taxon>Bdelloidea</taxon>
        <taxon>Adinetida</taxon>
        <taxon>Adinetidae</taxon>
        <taxon>Adineta</taxon>
    </lineage>
</organism>
<dbReference type="Proteomes" id="UP000663852">
    <property type="component" value="Unassembled WGS sequence"/>
</dbReference>
<evidence type="ECO:0000256" key="2">
    <source>
        <dbReference type="SAM" id="Phobius"/>
    </source>
</evidence>
<dbReference type="PANTHER" id="PTHR46580:SF4">
    <property type="entry name" value="ATP_GTP-BINDING PROTEIN"/>
    <property type="match status" value="1"/>
</dbReference>
<dbReference type="Pfam" id="PF13517">
    <property type="entry name" value="FG-GAP_3"/>
    <property type="match status" value="1"/>
</dbReference>
<keyword evidence="2" id="KW-1133">Transmembrane helix</keyword>
<feature type="transmembrane region" description="Helical" evidence="2">
    <location>
        <begin position="43"/>
        <end position="62"/>
    </location>
</feature>
<feature type="transmembrane region" description="Helical" evidence="2">
    <location>
        <begin position="906"/>
        <end position="924"/>
    </location>
</feature>
<dbReference type="EMBL" id="CAJNOJ010000720">
    <property type="protein sequence ID" value="CAF1514492.1"/>
    <property type="molecule type" value="Genomic_DNA"/>
</dbReference>
<feature type="transmembrane region" description="Helical" evidence="2">
    <location>
        <begin position="1251"/>
        <end position="1284"/>
    </location>
</feature>
<evidence type="ECO:0000313" key="5">
    <source>
        <dbReference type="Proteomes" id="UP000663828"/>
    </source>
</evidence>
<keyword evidence="2" id="KW-0812">Transmembrane</keyword>
<dbReference type="InterPro" id="IPR028994">
    <property type="entry name" value="Integrin_alpha_N"/>
</dbReference>
<reference evidence="3" key="1">
    <citation type="submission" date="2021-02" db="EMBL/GenBank/DDBJ databases">
        <authorList>
            <person name="Nowell W R."/>
        </authorList>
    </citation>
    <scope>NUCLEOTIDE SEQUENCE</scope>
</reference>
<feature type="transmembrane region" description="Helical" evidence="2">
    <location>
        <begin position="816"/>
        <end position="838"/>
    </location>
</feature>
<keyword evidence="5" id="KW-1185">Reference proteome</keyword>
<dbReference type="Gene3D" id="2.130.10.130">
    <property type="entry name" value="Integrin alpha, N-terminal"/>
    <property type="match status" value="2"/>
</dbReference>
<sequence>MSLKSTLHSFGRSFKIRVSHLNLFQSGNQDKSIIKNEQRTTRLYLFLLIVSVVMIGLYYTFISYSHTYVHQSPTFNDYSLLRKHFSLQCPCTRVAIRYEEFLRLKPSFHPLCQNNFLSDALIAHLYKLYEKTTNRSSSTDVHRIAVFQFQTLQRLCQLALNTLTENVKVFLQTNFIQTQLISSDDLQQQISSVVNNFIDSTPKTFIRTLNFIQNITAQSFLMTGASITSVLPRNQHLIMVGENIPYDGVKYTFKDRSPCTCSSSSANTCFGLATYKGVVIRGFYTGCYMLTALLHSTLEVVFNQTLLNILTQSSDRYSVLNSSFFDVITVESLVRQMFVTNWWNETSFEDYFHQCAPISCQYTIIQRNDFLFVLTTLISLFGGLSSALRIISSFLVQTLWPIIWKRIRQRKNRVAPIIQIVVQRNDRMRQFLKTLKQKWIELNLFTSVPPSPDATILRRQRYTTQVYVICMIVTIIIVPTFISLRSETIYVTITSPSARSFLRLYQEYPRSLHCPCSQTTFDQQLIIDIQPEYHPICSSHFISSEWIKVKFVKSPRVSLTTDDIRYQSEFHFQLLSTLCQMANETIIDSLNLFYRTTFVSNELFHPNSFQTQTYLLIEQFKRTVPVSYQRTIQLLKTNYEINQFITPMNSFFSLTILEDKDEPIPIHPYQYTRSDKKKCLSEEESSSDSCRCFSQASYECHRQTQLKEINQTFPIDGMFQTWFPLQALLKSTLECFYNQTCLSHITKFIDPSQPLINITTLNSSLLSSDERRHDRIEELVNDLFVQSWKNSSSFQSYFNQCHALTCQYFYQNRVNFIYIVTTSIGILGGINVVLYLFLPLIMKFVMKLWKYLTTRRTSQSRRTRRQCIVNLFLNSQKWITTLSLFKTIPVNNDPRIIRRNRRTTRIYLILLITAFSLLIAYTLLKQEMVTIVIEYPSLATYQQLFLEHSLTLHCPCSNMSIKYSKIITRLQPEYHEICSSIFVSEQWFQSITESAIPNSQMIELETVAHRLRQEFQALAILCQISQHMLNMSLTIFFQSDYFTAYVLTEVEFPIRIKLLIKQFKTKISTEFIEAFKLIEITNHGNQLATIYYNNWIFTAKYLNVMFSIGKNQQIPMLTRPRTFTDENQCSCGAHWNCSKLSQVPFSARNGSLYETLVGFRLGCLPFDSLLQSSLSCLYNKTCVSLMQSAFYKVTPVIAEILTSSTRLNQTIEMLLDGFFVWKWTEHVSFADYYQECAPDVCQYSAIVEYDVIYMATMLVSAFGGLTNGFHFLMKCFATVFYKIVDHRRRRSQMKLHENKYNKSMKESVTPVLDLNLIEEQRTPERIRRDRLLLVCLIFIAILAIVTASIVLVGNRKKKQAVLLSTVYSTTTTSDPRDVESTSASSKTCHMTLRYESQMYATQLDPISFAIDDFNQDSFIDIVVANRKSDTLSIMLGTGNGTFGMKGSFPTGKGSRPEEILVADFNNDRLLDLVVTLPGAKKIVIYFGVKNDNLFVVPPKILPSLKHGVSPNAIGTGDLDQDGWIDVIVSHVKDKESNEGDITYFLNVNGYQKVKISKEDFYISNLYISFYVGDFNNEEKGADVALMLMNGDIDMYRFSRDSISESYFLYRTTLTTSEFGYASKIIVGKFNGDAIDDLAYVFPESNILHVLVSYPTTPENLQFTQILYLTGTHPTSVAVINFNNDGNDDLAILHCNGLVTIFVGTDVGLFDRQYLSFKTDVINGRMNKTCFQSLHVIDLNQDDRDDLIFIDNEMNSIRVILASPCTKQELKTKNL</sequence>
<keyword evidence="2" id="KW-0472">Membrane</keyword>
<evidence type="ECO:0000313" key="4">
    <source>
        <dbReference type="EMBL" id="CAF1514492.1"/>
    </source>
</evidence>
<gene>
    <name evidence="4" type="ORF">EDS130_LOCUS43467</name>
    <name evidence="3" type="ORF">XAT740_LOCUS19264</name>
</gene>
<comment type="caution">
    <text evidence="3">The sequence shown here is derived from an EMBL/GenBank/DDBJ whole genome shotgun (WGS) entry which is preliminary data.</text>
</comment>
<dbReference type="InterPro" id="IPR013517">
    <property type="entry name" value="FG-GAP"/>
</dbReference>
<evidence type="ECO:0000256" key="1">
    <source>
        <dbReference type="ARBA" id="ARBA00022729"/>
    </source>
</evidence>
<dbReference type="OrthoDB" id="10022113at2759"/>
<dbReference type="Proteomes" id="UP000663828">
    <property type="component" value="Unassembled WGS sequence"/>
</dbReference>
<feature type="transmembrane region" description="Helical" evidence="2">
    <location>
        <begin position="466"/>
        <end position="484"/>
    </location>
</feature>
<proteinExistence type="predicted"/>
<keyword evidence="1" id="KW-0732">Signal</keyword>
<evidence type="ECO:0000313" key="3">
    <source>
        <dbReference type="EMBL" id="CAF1118796.1"/>
    </source>
</evidence>
<feature type="transmembrane region" description="Helical" evidence="2">
    <location>
        <begin position="1331"/>
        <end position="1353"/>
    </location>
</feature>
<dbReference type="PANTHER" id="PTHR46580">
    <property type="entry name" value="SENSOR KINASE-RELATED"/>
    <property type="match status" value="1"/>
</dbReference>
<name>A0A814QI02_ADIRI</name>
<feature type="transmembrane region" description="Helical" evidence="2">
    <location>
        <begin position="370"/>
        <end position="403"/>
    </location>
</feature>
<accession>A0A814QI02</accession>
<dbReference type="SUPFAM" id="SSF69318">
    <property type="entry name" value="Integrin alpha N-terminal domain"/>
    <property type="match status" value="1"/>
</dbReference>